<dbReference type="EnsemblBacteria" id="ABK77991">
    <property type="protein sequence ID" value="ABK77991"/>
    <property type="gene ID" value="CENSYa_1368"/>
</dbReference>
<dbReference type="AlphaFoldDB" id="A0RXC4"/>
<comment type="similarity">
    <text evidence="1 4">Belongs to the N(4)/N(6)-methyltransferase family.</text>
</comment>
<organism evidence="6 7">
    <name type="scientific">Cenarchaeum symbiosum (strain A)</name>
    <dbReference type="NCBI Taxonomy" id="414004"/>
    <lineage>
        <taxon>Archaea</taxon>
        <taxon>Nitrososphaerota</taxon>
        <taxon>Candidatus Cenarchaeales</taxon>
        <taxon>Candidatus Cenarchaeaceae</taxon>
        <taxon>Candidatus Cenarchaeum</taxon>
    </lineage>
</organism>
<name>A0RXC4_CENSY</name>
<evidence type="ECO:0000313" key="6">
    <source>
        <dbReference type="EMBL" id="ABK77991.1"/>
    </source>
</evidence>
<comment type="catalytic activity">
    <reaction evidence="4">
        <text>a 2'-deoxycytidine in DNA + S-adenosyl-L-methionine = an N(4)-methyl-2'-deoxycytidine in DNA + S-adenosyl-L-homocysteine + H(+)</text>
        <dbReference type="Rhea" id="RHEA:16857"/>
        <dbReference type="Rhea" id="RHEA-COMP:11369"/>
        <dbReference type="Rhea" id="RHEA-COMP:13674"/>
        <dbReference type="ChEBI" id="CHEBI:15378"/>
        <dbReference type="ChEBI" id="CHEBI:57856"/>
        <dbReference type="ChEBI" id="CHEBI:59789"/>
        <dbReference type="ChEBI" id="CHEBI:85452"/>
        <dbReference type="ChEBI" id="CHEBI:137933"/>
        <dbReference type="EC" id="2.1.1.113"/>
    </reaction>
</comment>
<dbReference type="EMBL" id="DP000238">
    <property type="protein sequence ID" value="ABK77991.1"/>
    <property type="molecule type" value="Genomic_DNA"/>
</dbReference>
<dbReference type="GO" id="GO:0015667">
    <property type="term" value="F:site-specific DNA-methyltransferase (cytosine-N4-specific) activity"/>
    <property type="evidence" value="ECO:0007669"/>
    <property type="project" value="UniProtKB-EC"/>
</dbReference>
<evidence type="ECO:0000256" key="4">
    <source>
        <dbReference type="RuleBase" id="RU362026"/>
    </source>
</evidence>
<evidence type="ECO:0000313" key="7">
    <source>
        <dbReference type="Proteomes" id="UP000000758"/>
    </source>
</evidence>
<dbReference type="Pfam" id="PF01555">
    <property type="entry name" value="N6_N4_Mtase"/>
    <property type="match status" value="1"/>
</dbReference>
<evidence type="ECO:0000256" key="3">
    <source>
        <dbReference type="ARBA" id="ARBA00022679"/>
    </source>
</evidence>
<evidence type="ECO:0000256" key="1">
    <source>
        <dbReference type="ARBA" id="ARBA00006594"/>
    </source>
</evidence>
<dbReference type="PANTHER" id="PTHR13370">
    <property type="entry name" value="RNA METHYLASE-RELATED"/>
    <property type="match status" value="1"/>
</dbReference>
<accession>A0RXC4</accession>
<dbReference type="Proteomes" id="UP000000758">
    <property type="component" value="Chromosome"/>
</dbReference>
<evidence type="ECO:0000256" key="2">
    <source>
        <dbReference type="ARBA" id="ARBA00022603"/>
    </source>
</evidence>
<dbReference type="REBASE" id="14185">
    <property type="entry name" value="M.CsyAORF1368P"/>
</dbReference>
<keyword evidence="4" id="KW-0949">S-adenosyl-L-methionine</keyword>
<keyword evidence="2 4" id="KW-0489">Methyltransferase</keyword>
<dbReference type="GO" id="GO:0003677">
    <property type="term" value="F:DNA binding"/>
    <property type="evidence" value="ECO:0007669"/>
    <property type="project" value="InterPro"/>
</dbReference>
<dbReference type="GO" id="GO:0005737">
    <property type="term" value="C:cytoplasm"/>
    <property type="evidence" value="ECO:0007669"/>
    <property type="project" value="TreeGrafter"/>
</dbReference>
<dbReference type="PRINTS" id="PR00508">
    <property type="entry name" value="S21N4MTFRASE"/>
</dbReference>
<dbReference type="PROSITE" id="PS00092">
    <property type="entry name" value="N6_MTASE"/>
    <property type="match status" value="1"/>
</dbReference>
<sequence length="264" mass="30139">MKEVAPRGASAAGRGARDRIFHGDCIEGMAAMKESSVDLIVTDPPFAIGFGARRANYNRKEGNVMDGYNEITPAEYPGFTGRWMAGAHRVLKETGSMFVFSGWTNLQDILRAIDETGFKTINHIIWRYQFGVYTKRRFVSSHYHCLYVCKNDKKRRFYTESRHSDTKSRYRDMEDVWVINREYWSGKKKTPTKLPGELIRKILQYSSREGDLVMDPFLGSGQVAVVSKEMGRRYAGFEIVREYYDFALERLGARGRAKGAGPAP</sequence>
<keyword evidence="4" id="KW-0680">Restriction system</keyword>
<dbReference type="STRING" id="414004.CENSYa_1368"/>
<dbReference type="HOGENOM" id="CLU_024927_5_1_2"/>
<dbReference type="EC" id="2.1.1.113" evidence="4"/>
<dbReference type="PANTHER" id="PTHR13370:SF3">
    <property type="entry name" value="TRNA (GUANINE(10)-N2)-METHYLTRANSFERASE HOMOLOG"/>
    <property type="match status" value="1"/>
</dbReference>
<dbReference type="GO" id="GO:0009307">
    <property type="term" value="P:DNA restriction-modification system"/>
    <property type="evidence" value="ECO:0007669"/>
    <property type="project" value="UniProtKB-KW"/>
</dbReference>
<dbReference type="GO" id="GO:0008170">
    <property type="term" value="F:N-methyltransferase activity"/>
    <property type="evidence" value="ECO:0007669"/>
    <property type="project" value="InterPro"/>
</dbReference>
<dbReference type="InterPro" id="IPR002052">
    <property type="entry name" value="DNA_methylase_N6_adenine_CS"/>
</dbReference>
<protein>
    <recommendedName>
        <fullName evidence="4">Type II methyltransferase</fullName>
        <ecNumber evidence="4">2.1.1.113</ecNumber>
    </recommendedName>
    <alternativeName>
        <fullName evidence="4">N-4 cytosine-specific methyltransferase</fullName>
    </alternativeName>
</protein>
<proteinExistence type="inferred from homology"/>
<keyword evidence="3" id="KW-0808">Transferase</keyword>
<dbReference type="GO" id="GO:0032259">
    <property type="term" value="P:methylation"/>
    <property type="evidence" value="ECO:0007669"/>
    <property type="project" value="UniProtKB-KW"/>
</dbReference>
<feature type="domain" description="DNA methylase N-4/N-6" evidence="5">
    <location>
        <begin position="37"/>
        <end position="247"/>
    </location>
</feature>
<keyword evidence="7" id="KW-1185">Reference proteome</keyword>
<dbReference type="KEGG" id="csy:CENSYa_1368"/>
<dbReference type="Gene3D" id="3.40.50.150">
    <property type="entry name" value="Vaccinia Virus protein VP39"/>
    <property type="match status" value="1"/>
</dbReference>
<dbReference type="SUPFAM" id="SSF53335">
    <property type="entry name" value="S-adenosyl-L-methionine-dependent methyltransferases"/>
    <property type="match status" value="1"/>
</dbReference>
<gene>
    <name evidence="6" type="ordered locus">CENSYa_1368</name>
</gene>
<evidence type="ECO:0000259" key="5">
    <source>
        <dbReference type="Pfam" id="PF01555"/>
    </source>
</evidence>
<dbReference type="InterPro" id="IPR029063">
    <property type="entry name" value="SAM-dependent_MTases_sf"/>
</dbReference>
<dbReference type="InterPro" id="IPR002941">
    <property type="entry name" value="DNA_methylase_N4/N6"/>
</dbReference>
<dbReference type="InterPro" id="IPR001091">
    <property type="entry name" value="RM_Methyltransferase"/>
</dbReference>
<reference evidence="6 7" key="1">
    <citation type="journal article" date="2006" name="Proc. Natl. Acad. Sci. U.S.A.">
        <title>Genomic analysis of the uncultivated marine crenarchaeote Cenarchaeum symbiosum.</title>
        <authorList>
            <person name="Hallam S.J."/>
            <person name="Konstantinidis K.T."/>
            <person name="Putnam N."/>
            <person name="Schleper C."/>
            <person name="Watanabe Y."/>
            <person name="Sugahara J."/>
            <person name="Preston C."/>
            <person name="de la Torre J."/>
            <person name="Richardson P.M."/>
            <person name="DeLong E.F."/>
        </authorList>
    </citation>
    <scope>NUCLEOTIDE SEQUENCE [LARGE SCALE GENOMIC DNA]</scope>
    <source>
        <strain evidence="7">A</strain>
    </source>
</reference>